<dbReference type="AlphaFoldDB" id="A0A7C9LAV1"/>
<sequence length="98" mass="10920">MRTALIKAIKDSMRMSTASAIIEDDISGCIEACFKDLQLAGVEKIDETDALIIRAAQLFTKADFNYNNLADKYRQSYDALKMSLALSGEYNEKESEGK</sequence>
<protein>
    <submittedName>
        <fullName evidence="1">DNA-packaging protein</fullName>
    </submittedName>
</protein>
<accession>A0A7C9LAV1</accession>
<name>A0A7C9LAV1_9FIRM</name>
<dbReference type="Proteomes" id="UP000481964">
    <property type="component" value="Unassembled WGS sequence"/>
</dbReference>
<organism evidence="1 2">
    <name type="scientific">Lachnospira eligens</name>
    <dbReference type="NCBI Taxonomy" id="39485"/>
    <lineage>
        <taxon>Bacteria</taxon>
        <taxon>Bacillati</taxon>
        <taxon>Bacillota</taxon>
        <taxon>Clostridia</taxon>
        <taxon>Lachnospirales</taxon>
        <taxon>Lachnospiraceae</taxon>
        <taxon>Lachnospira</taxon>
    </lineage>
</organism>
<evidence type="ECO:0000313" key="1">
    <source>
        <dbReference type="EMBL" id="MSC57774.1"/>
    </source>
</evidence>
<comment type="caution">
    <text evidence="1">The sequence shown here is derived from an EMBL/GenBank/DDBJ whole genome shotgun (WGS) entry which is preliminary data.</text>
</comment>
<gene>
    <name evidence="1" type="ORF">GKE48_10020</name>
</gene>
<dbReference type="Pfam" id="PF24829">
    <property type="entry name" value="Phage_connect_2"/>
    <property type="match status" value="1"/>
</dbReference>
<dbReference type="RefSeq" id="WP_154301008.1">
    <property type="nucleotide sequence ID" value="NZ_WKRD01000007.1"/>
</dbReference>
<evidence type="ECO:0000313" key="2">
    <source>
        <dbReference type="Proteomes" id="UP000481964"/>
    </source>
</evidence>
<proteinExistence type="predicted"/>
<dbReference type="InterPro" id="IPR056951">
    <property type="entry name" value="Phage_connect_2"/>
</dbReference>
<reference evidence="1 2" key="1">
    <citation type="journal article" date="2019" name="Nat. Med.">
        <title>A library of human gut bacterial isolates paired with longitudinal multiomics data enables mechanistic microbiome research.</title>
        <authorList>
            <person name="Poyet M."/>
            <person name="Groussin M."/>
            <person name="Gibbons S.M."/>
            <person name="Avila-Pacheco J."/>
            <person name="Jiang X."/>
            <person name="Kearney S.M."/>
            <person name="Perrotta A.R."/>
            <person name="Berdy B."/>
            <person name="Zhao S."/>
            <person name="Lieberman T.D."/>
            <person name="Swanson P.K."/>
            <person name="Smith M."/>
            <person name="Roesemann S."/>
            <person name="Alexander J.E."/>
            <person name="Rich S.A."/>
            <person name="Livny J."/>
            <person name="Vlamakis H."/>
            <person name="Clish C."/>
            <person name="Bullock K."/>
            <person name="Deik A."/>
            <person name="Scott J."/>
            <person name="Pierce K.A."/>
            <person name="Xavier R.J."/>
            <person name="Alm E.J."/>
        </authorList>
    </citation>
    <scope>NUCLEOTIDE SEQUENCE [LARGE SCALE GENOMIC DNA]</scope>
    <source>
        <strain evidence="1 2">BIOML-A1</strain>
    </source>
</reference>
<dbReference type="EMBL" id="WKRD01000007">
    <property type="protein sequence ID" value="MSC57774.1"/>
    <property type="molecule type" value="Genomic_DNA"/>
</dbReference>